<dbReference type="EMBL" id="CP013694">
    <property type="protein sequence ID" value="ALU29796.1"/>
    <property type="molecule type" value="Genomic_DNA"/>
</dbReference>
<evidence type="ECO:0000313" key="7">
    <source>
        <dbReference type="Proteomes" id="UP000065473"/>
    </source>
</evidence>
<evidence type="ECO:0000313" key="4">
    <source>
        <dbReference type="EMBL" id="ALU29796.1"/>
    </source>
</evidence>
<dbReference type="RefSeq" id="WP_015385776.1">
    <property type="nucleotide sequence ID" value="NZ_BHWZ01000006.1"/>
</dbReference>
<dbReference type="Proteomes" id="UP000060043">
    <property type="component" value="Chromosome"/>
</dbReference>
<dbReference type="PROSITE" id="PS00211">
    <property type="entry name" value="ABC_TRANSPORTER_1"/>
    <property type="match status" value="1"/>
</dbReference>
<dbReference type="Pfam" id="PF00005">
    <property type="entry name" value="ABC_tran"/>
    <property type="match status" value="1"/>
</dbReference>
<dbReference type="GeneID" id="14552637"/>
<dbReference type="InterPro" id="IPR050107">
    <property type="entry name" value="ABC_carbohydrate_import_ATPase"/>
</dbReference>
<dbReference type="STRING" id="1435377.SUSAZ_09660"/>
<dbReference type="InterPro" id="IPR003593">
    <property type="entry name" value="AAA+_ATPase"/>
</dbReference>
<dbReference type="CDD" id="cd03216">
    <property type="entry name" value="ABC_Carb_Monos_I"/>
    <property type="match status" value="1"/>
</dbReference>
<dbReference type="SUPFAM" id="SSF52540">
    <property type="entry name" value="P-loop containing nucleoside triphosphate hydrolases"/>
    <property type="match status" value="1"/>
</dbReference>
<feature type="domain" description="ABC transporter" evidence="3">
    <location>
        <begin position="5"/>
        <end position="241"/>
    </location>
</feature>
<dbReference type="GO" id="GO:0005524">
    <property type="term" value="F:ATP binding"/>
    <property type="evidence" value="ECO:0007669"/>
    <property type="project" value="UniProtKB-KW"/>
</dbReference>
<name>A0A0U3H4X1_9CREN</name>
<evidence type="ECO:0000256" key="2">
    <source>
        <dbReference type="ARBA" id="ARBA00022840"/>
    </source>
</evidence>
<dbReference type="Gene3D" id="3.40.50.300">
    <property type="entry name" value="P-loop containing nucleotide triphosphate hydrolases"/>
    <property type="match status" value="1"/>
</dbReference>
<organism evidence="5 6">
    <name type="scientific">Sulfolobus acidocaldarius</name>
    <dbReference type="NCBI Taxonomy" id="2285"/>
    <lineage>
        <taxon>Archaea</taxon>
        <taxon>Thermoproteota</taxon>
        <taxon>Thermoprotei</taxon>
        <taxon>Sulfolobales</taxon>
        <taxon>Sulfolobaceae</taxon>
        <taxon>Sulfolobus</taxon>
    </lineage>
</organism>
<protein>
    <submittedName>
        <fullName evidence="5">ABC transporter ATP-binding protein</fullName>
    </submittedName>
</protein>
<reference evidence="6 7" key="1">
    <citation type="submission" date="2015-12" db="EMBL/GenBank/DDBJ databases">
        <title>A stable core within a dynamic pangenome in Sulfolobus acidocaldarius.</title>
        <authorList>
            <person name="Anderson R."/>
            <person name="Kouris A."/>
            <person name="Seward C."/>
            <person name="Campbell K."/>
            <person name="Whitaker R."/>
        </authorList>
    </citation>
    <scope>NUCLEOTIDE SEQUENCE [LARGE SCALE GENOMIC DNA]</scope>
    <source>
        <strain evidence="4 7">GG12-C01-09</strain>
        <strain evidence="5 6">NG05B_CO5_07</strain>
    </source>
</reference>
<gene>
    <name evidence="4" type="ORF">ATY89_07485</name>
    <name evidence="5" type="ORF">ATZ20_10505</name>
</gene>
<dbReference type="SMART" id="SM00382">
    <property type="entry name" value="AAA"/>
    <property type="match status" value="1"/>
</dbReference>
<dbReference type="GO" id="GO:0016887">
    <property type="term" value="F:ATP hydrolysis activity"/>
    <property type="evidence" value="ECO:0007669"/>
    <property type="project" value="InterPro"/>
</dbReference>
<evidence type="ECO:0000256" key="1">
    <source>
        <dbReference type="ARBA" id="ARBA00022741"/>
    </source>
</evidence>
<dbReference type="InterPro" id="IPR003439">
    <property type="entry name" value="ABC_transporter-like_ATP-bd"/>
</dbReference>
<keyword evidence="2 5" id="KW-0067">ATP-binding</keyword>
<evidence type="ECO:0000313" key="5">
    <source>
        <dbReference type="EMBL" id="ALU32534.1"/>
    </source>
</evidence>
<dbReference type="PANTHER" id="PTHR43790:SF8">
    <property type="entry name" value="SUGAR ABC TRANSPORTER ATP-BINDING PROTEIN"/>
    <property type="match status" value="1"/>
</dbReference>
<dbReference type="AlphaFoldDB" id="A0A0U3H4X1"/>
<dbReference type="PaxDb" id="1435377-SUSAZ_09660"/>
<evidence type="ECO:0000259" key="3">
    <source>
        <dbReference type="PROSITE" id="PS50893"/>
    </source>
</evidence>
<proteinExistence type="predicted"/>
<dbReference type="PROSITE" id="PS50893">
    <property type="entry name" value="ABC_TRANSPORTER_2"/>
    <property type="match status" value="1"/>
</dbReference>
<dbReference type="InterPro" id="IPR027417">
    <property type="entry name" value="P-loop_NTPase"/>
</dbReference>
<dbReference type="SMR" id="A0A0U3H4X1"/>
<dbReference type="Proteomes" id="UP000065473">
    <property type="component" value="Chromosome"/>
</dbReference>
<accession>A0A0U3H4X1</accession>
<dbReference type="OrthoDB" id="18209at2157"/>
<evidence type="ECO:0000313" key="6">
    <source>
        <dbReference type="Proteomes" id="UP000060043"/>
    </source>
</evidence>
<dbReference type="PANTHER" id="PTHR43790">
    <property type="entry name" value="CARBOHYDRATE TRANSPORT ATP-BINDING PROTEIN MG119-RELATED"/>
    <property type="match status" value="1"/>
</dbReference>
<sequence length="251" mass="28014">MSDLLEIRDVHKSFGAVKALDGVSMEINKGEVVALLGDNGAGKSTLIKIISGYHKPDRGDLVFEGKKVIFNSPNDARSLGIETIYQDLALIPDLPIYYNIFLAREVTNKIFLNKKKMMEESKKLLDSLQIRIPDINMKVENLSGGQRQAVAVARAVYFSAKMILMDEPTAALSVVEARKVLELARNLKKKGLGVLIITHNIIQGYEVADRIYVLDRGKIIFHKKKEETNVEEITEVMTSFALGKVNLGEKR</sequence>
<dbReference type="InterPro" id="IPR017871">
    <property type="entry name" value="ABC_transporter-like_CS"/>
</dbReference>
<dbReference type="EMBL" id="CP013695">
    <property type="protein sequence ID" value="ALU32534.1"/>
    <property type="molecule type" value="Genomic_DNA"/>
</dbReference>
<keyword evidence="1" id="KW-0547">Nucleotide-binding</keyword>